<dbReference type="AlphaFoldDB" id="A0A0A9FPP2"/>
<name>A0A0A9FPP2_ARUDO</name>
<sequence length="98" mass="11237">MYWSCKFHQIMLCNYCARTLSEGKFYSLSHTRMIVPSILVYQSGFGVLWDARPQHQHRTWSSNSWLTGLQSGGKFVSLTLRRTVTDKGTTRSGPMLFG</sequence>
<protein>
    <submittedName>
        <fullName evidence="1">Uncharacterized protein</fullName>
    </submittedName>
</protein>
<evidence type="ECO:0000313" key="1">
    <source>
        <dbReference type="EMBL" id="JAE12276.1"/>
    </source>
</evidence>
<proteinExistence type="predicted"/>
<organism evidence="1">
    <name type="scientific">Arundo donax</name>
    <name type="common">Giant reed</name>
    <name type="synonym">Donax arundinaceus</name>
    <dbReference type="NCBI Taxonomy" id="35708"/>
    <lineage>
        <taxon>Eukaryota</taxon>
        <taxon>Viridiplantae</taxon>
        <taxon>Streptophyta</taxon>
        <taxon>Embryophyta</taxon>
        <taxon>Tracheophyta</taxon>
        <taxon>Spermatophyta</taxon>
        <taxon>Magnoliopsida</taxon>
        <taxon>Liliopsida</taxon>
        <taxon>Poales</taxon>
        <taxon>Poaceae</taxon>
        <taxon>PACMAD clade</taxon>
        <taxon>Arundinoideae</taxon>
        <taxon>Arundineae</taxon>
        <taxon>Arundo</taxon>
    </lineage>
</organism>
<accession>A0A0A9FPP2</accession>
<reference evidence="1" key="1">
    <citation type="submission" date="2014-09" db="EMBL/GenBank/DDBJ databases">
        <authorList>
            <person name="Magalhaes I.L.F."/>
            <person name="Oliveira U."/>
            <person name="Santos F.R."/>
            <person name="Vidigal T.H.D.A."/>
            <person name="Brescovit A.D."/>
            <person name="Santos A.J."/>
        </authorList>
    </citation>
    <scope>NUCLEOTIDE SEQUENCE</scope>
    <source>
        <tissue evidence="1">Shoot tissue taken approximately 20 cm above the soil surface</tissue>
    </source>
</reference>
<reference evidence="1" key="2">
    <citation type="journal article" date="2015" name="Data Brief">
        <title>Shoot transcriptome of the giant reed, Arundo donax.</title>
        <authorList>
            <person name="Barrero R.A."/>
            <person name="Guerrero F.D."/>
            <person name="Moolhuijzen P."/>
            <person name="Goolsby J.A."/>
            <person name="Tidwell J."/>
            <person name="Bellgard S.E."/>
            <person name="Bellgard M.I."/>
        </authorList>
    </citation>
    <scope>NUCLEOTIDE SEQUENCE</scope>
    <source>
        <tissue evidence="1">Shoot tissue taken approximately 20 cm above the soil surface</tissue>
    </source>
</reference>
<dbReference type="EMBL" id="GBRH01185620">
    <property type="protein sequence ID" value="JAE12276.1"/>
    <property type="molecule type" value="Transcribed_RNA"/>
</dbReference>